<dbReference type="Gene3D" id="3.30.565.10">
    <property type="entry name" value="Histidine kinase-like ATPase, C-terminal domain"/>
    <property type="match status" value="2"/>
</dbReference>
<keyword evidence="3" id="KW-1185">Reference proteome</keyword>
<proteinExistence type="predicted"/>
<dbReference type="SMART" id="SM00387">
    <property type="entry name" value="HATPase_c"/>
    <property type="match status" value="1"/>
</dbReference>
<protein>
    <recommendedName>
        <fullName evidence="1">Histidine kinase domain-containing protein</fullName>
    </recommendedName>
</protein>
<dbReference type="Pfam" id="PF02518">
    <property type="entry name" value="HATPase_c"/>
    <property type="match status" value="1"/>
</dbReference>
<evidence type="ECO:0000313" key="2">
    <source>
        <dbReference type="EMBL" id="PIO97632.1"/>
    </source>
</evidence>
<evidence type="ECO:0000259" key="1">
    <source>
        <dbReference type="PROSITE" id="PS50109"/>
    </source>
</evidence>
<dbReference type="InterPro" id="IPR005467">
    <property type="entry name" value="His_kinase_dom"/>
</dbReference>
<gene>
    <name evidence="2" type="ORF">CJ014_19405</name>
</gene>
<reference evidence="2 3" key="1">
    <citation type="submission" date="2017-08" db="EMBL/GenBank/DDBJ databases">
        <title>Pleomorphomonas carboxidotrophicus sp. nov., a new mesophilic hydrogenogenic carboxidotroph.</title>
        <authorList>
            <person name="Esquivel-Elizondo S."/>
            <person name="Krajmalnik-Brown R."/>
            <person name="Maldonado J."/>
        </authorList>
    </citation>
    <scope>NUCLEOTIDE SEQUENCE [LARGE SCALE GENOMIC DNA]</scope>
    <source>
        <strain evidence="2 3">SVCO-16</strain>
    </source>
</reference>
<dbReference type="InterPro" id="IPR003594">
    <property type="entry name" value="HATPase_dom"/>
</dbReference>
<dbReference type="SUPFAM" id="SSF55874">
    <property type="entry name" value="ATPase domain of HSP90 chaperone/DNA topoisomerase II/histidine kinase"/>
    <property type="match status" value="2"/>
</dbReference>
<dbReference type="OrthoDB" id="9816482at2"/>
<dbReference type="AlphaFoldDB" id="A0A2G9WTL9"/>
<accession>A0A2G9WTL9</accession>
<evidence type="ECO:0000313" key="3">
    <source>
        <dbReference type="Proteomes" id="UP000231070"/>
    </source>
</evidence>
<dbReference type="Pfam" id="PF13589">
    <property type="entry name" value="HATPase_c_3"/>
    <property type="match status" value="1"/>
</dbReference>
<dbReference type="Pfam" id="PF19191">
    <property type="entry name" value="HEF_HK"/>
    <property type="match status" value="1"/>
</dbReference>
<dbReference type="InterPro" id="IPR043836">
    <property type="entry name" value="DHp"/>
</dbReference>
<dbReference type="RefSeq" id="WP_100082153.1">
    <property type="nucleotide sequence ID" value="NZ_NQVN01000016.1"/>
</dbReference>
<dbReference type="InterPro" id="IPR036890">
    <property type="entry name" value="HATPase_C_sf"/>
</dbReference>
<dbReference type="PROSITE" id="PS50109">
    <property type="entry name" value="HIS_KIN"/>
    <property type="match status" value="1"/>
</dbReference>
<name>A0A2G9WTL9_9HYPH</name>
<organism evidence="2 3">
    <name type="scientific">Pleomorphomonas carboxyditropha</name>
    <dbReference type="NCBI Taxonomy" id="2023338"/>
    <lineage>
        <taxon>Bacteria</taxon>
        <taxon>Pseudomonadati</taxon>
        <taxon>Pseudomonadota</taxon>
        <taxon>Alphaproteobacteria</taxon>
        <taxon>Hyphomicrobiales</taxon>
        <taxon>Pleomorphomonadaceae</taxon>
        <taxon>Pleomorphomonas</taxon>
    </lineage>
</organism>
<sequence length="994" mass="112075">MARIKVRARAVDMLGRQQIAGIPTAIHELFKNAHDAYANRVRVDYIHAYDLFMLRDNGLGMTRADLESKWLTLGTESKVGQNDPNASIWTGPDGLPRRASLGEKGIGRLAIAVIGPQVLVFSRAARPEGLHRPVCALVNWSLFEQPGLDLDRIDVPVVELDEFAPPTPMHIQSLIDASLANLQAIDDAIEPHEQLRIKRELEQFQFDPGPVYAALGDPMLGKEYGTHFLIKPTSVELGLDLALTQLGGKGASALQRYLLGFGNTMHGEDMSPPIVAEFVEHRKDGSSEDLIGPLAFFTPDEFASADHHIRGSFDDYGTFRGTVRIYDQVEHDYTLAPPDDVSGRVDCGPFDISFAYVQGQAKDTRMPLDEWKMLGDKLDNIGGLYVYRDGIRILPYGNSDVDWLNIERRRTLSAQDWFFSYRRLIGDVRLTHRHNANLVEKAGREGFRQNRAYRQMVSLLERLFERLAFDFFRERARVSTDFDAIRKNKQRDYEILQKRAKSVKAAKDTFNDALSRFFESTRSGEFELACEEVRSIFVARLDGLATLANPIAAGDRLLTIEAEFNVANKALRDRLSIPRPRQFGMNKRQQQDFQAYLRERERLLTGHYHPMVAEITDRIHGLLTDGTTEVDPRRRLDEPVRRESEFALSSAGDARKKVSTTLDKLDSEIRATINRTWTDLSNQVETVKSDLAKTEVATLTPQEIEYRRDRLIDQVRGLAERSTQLMDALGEQLRSVMEGMANQHDLLDVTAALESENDELKERVDQYADLAQIGLALGLVQHEFSGQVRNINRGLDALKPWASRNRGLDDLYSSLRVSFEHLESYLQLFVPLNRRLQRRRVPVSGTEIEEFLRTVFGPRFERHGIELVVSGEFRVTTVTTFPSTLLPVFANVVDNAIYWLGEMRDQPKTIALGVSSAGMTISNSGPGIDPRNAEAMFEFGASNKPGGRGMGLYLSRDALRKERMDIILERAAEDVSPTFVVTVPDDMILRAGGL</sequence>
<comment type="caution">
    <text evidence="2">The sequence shown here is derived from an EMBL/GenBank/DDBJ whole genome shotgun (WGS) entry which is preliminary data.</text>
</comment>
<feature type="domain" description="Histidine kinase" evidence="1">
    <location>
        <begin position="779"/>
        <end position="987"/>
    </location>
</feature>
<dbReference type="Proteomes" id="UP000231070">
    <property type="component" value="Unassembled WGS sequence"/>
</dbReference>
<dbReference type="EMBL" id="NQVN01000016">
    <property type="protein sequence ID" value="PIO97632.1"/>
    <property type="molecule type" value="Genomic_DNA"/>
</dbReference>